<dbReference type="EMBL" id="GBRH01225061">
    <property type="protein sequence ID" value="JAD72834.1"/>
    <property type="molecule type" value="Transcribed_RNA"/>
</dbReference>
<reference evidence="1" key="2">
    <citation type="journal article" date="2015" name="Data Brief">
        <title>Shoot transcriptome of the giant reed, Arundo donax.</title>
        <authorList>
            <person name="Barrero R.A."/>
            <person name="Guerrero F.D."/>
            <person name="Moolhuijzen P."/>
            <person name="Goolsby J.A."/>
            <person name="Tidwell J."/>
            <person name="Bellgard S.E."/>
            <person name="Bellgard M.I."/>
        </authorList>
    </citation>
    <scope>NUCLEOTIDE SEQUENCE</scope>
    <source>
        <tissue evidence="1">Shoot tissue taken approximately 20 cm above the soil surface</tissue>
    </source>
</reference>
<reference evidence="1" key="1">
    <citation type="submission" date="2014-09" db="EMBL/GenBank/DDBJ databases">
        <authorList>
            <person name="Magalhaes I.L.F."/>
            <person name="Oliveira U."/>
            <person name="Santos F.R."/>
            <person name="Vidigal T.H.D.A."/>
            <person name="Brescovit A.D."/>
            <person name="Santos A.J."/>
        </authorList>
    </citation>
    <scope>NUCLEOTIDE SEQUENCE</scope>
    <source>
        <tissue evidence="1">Shoot tissue taken approximately 20 cm above the soil surface</tissue>
    </source>
</reference>
<proteinExistence type="predicted"/>
<evidence type="ECO:0000313" key="1">
    <source>
        <dbReference type="EMBL" id="JAD72834.1"/>
    </source>
</evidence>
<accession>A0A0A9C949</accession>
<name>A0A0A9C949_ARUDO</name>
<sequence>MSRWRAMRWGSEAWSCRRRGGARGGGVEVGCGRGRQGRTVPWWRQPHCRGAAARKQR</sequence>
<organism evidence="1">
    <name type="scientific">Arundo donax</name>
    <name type="common">Giant reed</name>
    <name type="synonym">Donax arundinaceus</name>
    <dbReference type="NCBI Taxonomy" id="35708"/>
    <lineage>
        <taxon>Eukaryota</taxon>
        <taxon>Viridiplantae</taxon>
        <taxon>Streptophyta</taxon>
        <taxon>Embryophyta</taxon>
        <taxon>Tracheophyta</taxon>
        <taxon>Spermatophyta</taxon>
        <taxon>Magnoliopsida</taxon>
        <taxon>Liliopsida</taxon>
        <taxon>Poales</taxon>
        <taxon>Poaceae</taxon>
        <taxon>PACMAD clade</taxon>
        <taxon>Arundinoideae</taxon>
        <taxon>Arundineae</taxon>
        <taxon>Arundo</taxon>
    </lineage>
</organism>
<dbReference type="AlphaFoldDB" id="A0A0A9C949"/>
<protein>
    <submittedName>
        <fullName evidence="1">Uncharacterized protein</fullName>
    </submittedName>
</protein>